<evidence type="ECO:0000313" key="2">
    <source>
        <dbReference type="EMBL" id="VDD31117.1"/>
    </source>
</evidence>
<organism evidence="2">
    <name type="scientific">Brassica oleracea</name>
    <name type="common">Wild cabbage</name>
    <dbReference type="NCBI Taxonomy" id="3712"/>
    <lineage>
        <taxon>Eukaryota</taxon>
        <taxon>Viridiplantae</taxon>
        <taxon>Streptophyta</taxon>
        <taxon>Embryophyta</taxon>
        <taxon>Tracheophyta</taxon>
        <taxon>Spermatophyta</taxon>
        <taxon>Magnoliopsida</taxon>
        <taxon>eudicotyledons</taxon>
        <taxon>Gunneridae</taxon>
        <taxon>Pentapetalae</taxon>
        <taxon>rosids</taxon>
        <taxon>malvids</taxon>
        <taxon>Brassicales</taxon>
        <taxon>Brassicaceae</taxon>
        <taxon>Brassiceae</taxon>
        <taxon>Brassica</taxon>
    </lineage>
</organism>
<gene>
    <name evidence="2" type="ORF">BOLC9T56440H</name>
</gene>
<reference evidence="2" key="1">
    <citation type="submission" date="2018-11" db="EMBL/GenBank/DDBJ databases">
        <authorList>
            <consortium name="Genoscope - CEA"/>
            <person name="William W."/>
        </authorList>
    </citation>
    <scope>NUCLEOTIDE SEQUENCE</scope>
</reference>
<dbReference type="PANTHER" id="PTHR33240">
    <property type="entry name" value="OS08G0508500 PROTEIN"/>
    <property type="match status" value="1"/>
</dbReference>
<feature type="region of interest" description="Disordered" evidence="1">
    <location>
        <begin position="62"/>
        <end position="83"/>
    </location>
</feature>
<dbReference type="PANTHER" id="PTHR33240:SF8">
    <property type="entry name" value="OS03G0439900 PROTEIN"/>
    <property type="match status" value="1"/>
</dbReference>
<protein>
    <submittedName>
        <fullName evidence="2">Uncharacterized protein</fullName>
    </submittedName>
</protein>
<dbReference type="AlphaFoldDB" id="A0A3P6DID5"/>
<dbReference type="EMBL" id="LR031875">
    <property type="protein sequence ID" value="VDD31117.1"/>
    <property type="molecule type" value="Genomic_DNA"/>
</dbReference>
<proteinExistence type="predicted"/>
<evidence type="ECO:0000256" key="1">
    <source>
        <dbReference type="SAM" id="MobiDB-lite"/>
    </source>
</evidence>
<accession>A0A3P6DID5</accession>
<sequence length="270" mass="30362">MGQQVKWPQKMKAPDSFRNPGFWCDFHQDHGHKTEDCVALKIEVNELLRKWHLREFLSDKAKSHLSKETTGKPTEAPPVSPPRHDRVIHVISGGSEISGISHAAGKKSTWNAKHGLEAPKPKRLLLGTDEISFRAKEQEKVITPHHDALVISLTVANCLVKRILEEGTLTRRVTPLIGFSGEVKQTAREITLPVYAEGINMSTKFLVVNWDSSYNMIIGRTWIQGMGAVPSTLHQMVKFPTPWGIKAIRGDQEYLRSCYQTTLKGKTKVL</sequence>
<name>A0A3P6DID5_BRAOL</name>